<dbReference type="EMBL" id="OOIL02001104">
    <property type="protein sequence ID" value="VFQ72016.1"/>
    <property type="molecule type" value="Genomic_DNA"/>
</dbReference>
<dbReference type="AlphaFoldDB" id="A0A484L6T4"/>
<name>A0A484L6T4_9ASTE</name>
<gene>
    <name evidence="1" type="ORF">CCAM_LOCUS13792</name>
</gene>
<keyword evidence="2" id="KW-1185">Reference proteome</keyword>
<evidence type="ECO:0000313" key="2">
    <source>
        <dbReference type="Proteomes" id="UP000595140"/>
    </source>
</evidence>
<dbReference type="Proteomes" id="UP000595140">
    <property type="component" value="Unassembled WGS sequence"/>
</dbReference>
<reference evidence="1 2" key="1">
    <citation type="submission" date="2018-04" db="EMBL/GenBank/DDBJ databases">
        <authorList>
            <person name="Vogel A."/>
        </authorList>
    </citation>
    <scope>NUCLEOTIDE SEQUENCE [LARGE SCALE GENOMIC DNA]</scope>
</reference>
<proteinExistence type="predicted"/>
<sequence>MWRLRGWPTTSGEYKYRIPSFFPSTWRQLKMELVLLYVLASRLHSDTQYVFDELSQRDRGCRAAAMPS</sequence>
<protein>
    <submittedName>
        <fullName evidence="1">Uncharacterized protein</fullName>
    </submittedName>
</protein>
<accession>A0A484L6T4</accession>
<evidence type="ECO:0000313" key="1">
    <source>
        <dbReference type="EMBL" id="VFQ72016.1"/>
    </source>
</evidence>
<organism evidence="1 2">
    <name type="scientific">Cuscuta campestris</name>
    <dbReference type="NCBI Taxonomy" id="132261"/>
    <lineage>
        <taxon>Eukaryota</taxon>
        <taxon>Viridiplantae</taxon>
        <taxon>Streptophyta</taxon>
        <taxon>Embryophyta</taxon>
        <taxon>Tracheophyta</taxon>
        <taxon>Spermatophyta</taxon>
        <taxon>Magnoliopsida</taxon>
        <taxon>eudicotyledons</taxon>
        <taxon>Gunneridae</taxon>
        <taxon>Pentapetalae</taxon>
        <taxon>asterids</taxon>
        <taxon>lamiids</taxon>
        <taxon>Solanales</taxon>
        <taxon>Convolvulaceae</taxon>
        <taxon>Cuscuteae</taxon>
        <taxon>Cuscuta</taxon>
        <taxon>Cuscuta subgen. Grammica</taxon>
        <taxon>Cuscuta sect. Cleistogrammica</taxon>
    </lineage>
</organism>